<dbReference type="EMBL" id="UINC01073974">
    <property type="protein sequence ID" value="SVC10745.1"/>
    <property type="molecule type" value="Genomic_DNA"/>
</dbReference>
<proteinExistence type="predicted"/>
<dbReference type="InterPro" id="IPR050268">
    <property type="entry name" value="NADH-dep_flavin_reductase"/>
</dbReference>
<dbReference type="InterPro" id="IPR012349">
    <property type="entry name" value="Split_barrel_FMN-bd"/>
</dbReference>
<name>A0A382JGF6_9ZZZZ</name>
<accession>A0A382JGF6</accession>
<dbReference type="AlphaFoldDB" id="A0A382JGF6"/>
<keyword evidence="1" id="KW-0560">Oxidoreductase</keyword>
<dbReference type="Gene3D" id="2.30.110.10">
    <property type="entry name" value="Electron Transport, Fmn-binding Protein, Chain A"/>
    <property type="match status" value="1"/>
</dbReference>
<dbReference type="GO" id="GO:0010181">
    <property type="term" value="F:FMN binding"/>
    <property type="evidence" value="ECO:0007669"/>
    <property type="project" value="InterPro"/>
</dbReference>
<dbReference type="SMART" id="SM00903">
    <property type="entry name" value="Flavin_Reduct"/>
    <property type="match status" value="1"/>
</dbReference>
<sequence length="104" mass="11045">MTEERVTVDAFREAMSCVASSVSVVTSDGPAGRAGMTVSSMCSVSDDPPSVLVCVHRNAQASEIIQTNGSLCVNVLHEDQDYVSVAFSEDQLDANVDLFVSGDW</sequence>
<dbReference type="PANTHER" id="PTHR30466">
    <property type="entry name" value="FLAVIN REDUCTASE"/>
    <property type="match status" value="1"/>
</dbReference>
<dbReference type="GO" id="GO:0006208">
    <property type="term" value="P:pyrimidine nucleobase catabolic process"/>
    <property type="evidence" value="ECO:0007669"/>
    <property type="project" value="TreeGrafter"/>
</dbReference>
<gene>
    <name evidence="3" type="ORF">METZ01_LOCUS263599</name>
</gene>
<organism evidence="3">
    <name type="scientific">marine metagenome</name>
    <dbReference type="NCBI Taxonomy" id="408172"/>
    <lineage>
        <taxon>unclassified sequences</taxon>
        <taxon>metagenomes</taxon>
        <taxon>ecological metagenomes</taxon>
    </lineage>
</organism>
<feature type="domain" description="Flavin reductase like" evidence="2">
    <location>
        <begin position="15"/>
        <end position="104"/>
    </location>
</feature>
<evidence type="ECO:0000256" key="1">
    <source>
        <dbReference type="ARBA" id="ARBA00023002"/>
    </source>
</evidence>
<feature type="non-terminal residue" evidence="3">
    <location>
        <position position="104"/>
    </location>
</feature>
<dbReference type="SUPFAM" id="SSF50475">
    <property type="entry name" value="FMN-binding split barrel"/>
    <property type="match status" value="1"/>
</dbReference>
<dbReference type="InterPro" id="IPR002563">
    <property type="entry name" value="Flavin_Rdtase-like_dom"/>
</dbReference>
<reference evidence="3" key="1">
    <citation type="submission" date="2018-05" db="EMBL/GenBank/DDBJ databases">
        <authorList>
            <person name="Lanie J.A."/>
            <person name="Ng W.-L."/>
            <person name="Kazmierczak K.M."/>
            <person name="Andrzejewski T.M."/>
            <person name="Davidsen T.M."/>
            <person name="Wayne K.J."/>
            <person name="Tettelin H."/>
            <person name="Glass J.I."/>
            <person name="Rusch D."/>
            <person name="Podicherti R."/>
            <person name="Tsui H.-C.T."/>
            <person name="Winkler M.E."/>
        </authorList>
    </citation>
    <scope>NUCLEOTIDE SEQUENCE</scope>
</reference>
<dbReference type="PANTHER" id="PTHR30466:SF1">
    <property type="entry name" value="FMN REDUCTASE (NADH) RUTF"/>
    <property type="match status" value="1"/>
</dbReference>
<evidence type="ECO:0000313" key="3">
    <source>
        <dbReference type="EMBL" id="SVC10745.1"/>
    </source>
</evidence>
<evidence type="ECO:0000259" key="2">
    <source>
        <dbReference type="SMART" id="SM00903"/>
    </source>
</evidence>
<dbReference type="Pfam" id="PF01613">
    <property type="entry name" value="Flavin_Reduct"/>
    <property type="match status" value="1"/>
</dbReference>
<protein>
    <recommendedName>
        <fullName evidence="2">Flavin reductase like domain-containing protein</fullName>
    </recommendedName>
</protein>
<dbReference type="GO" id="GO:0042602">
    <property type="term" value="F:riboflavin reductase (NADPH) activity"/>
    <property type="evidence" value="ECO:0007669"/>
    <property type="project" value="TreeGrafter"/>
</dbReference>